<evidence type="ECO:0000256" key="1">
    <source>
        <dbReference type="SAM" id="SignalP"/>
    </source>
</evidence>
<feature type="chain" id="PRO_5045148402" evidence="1">
    <location>
        <begin position="28"/>
        <end position="192"/>
    </location>
</feature>
<dbReference type="RefSeq" id="WP_221422783.1">
    <property type="nucleotide sequence ID" value="NZ_CP081297.1"/>
</dbReference>
<gene>
    <name evidence="2" type="ORF">K3166_00575</name>
</gene>
<dbReference type="EMBL" id="CP081297">
    <property type="protein sequence ID" value="QZD87244.1"/>
    <property type="molecule type" value="Genomic_DNA"/>
</dbReference>
<feature type="signal peptide" evidence="1">
    <location>
        <begin position="1"/>
        <end position="27"/>
    </location>
</feature>
<sequence length="192" mass="21214">MKRIAGSFLNRCASAAMALACTSTLSAHEARPPQENRGDVYAFMPGFVIDTKRGRFMNRIRGSAIPMQDCSDKTEYCLRSNLLAISFPRSCDAFEKFISDGGSGHISVAASYMKNMHLFNMRTYLLVDDRFPHYGFLANERGIRGLVYTPLLPVKDVATSDALAAADEGDKQEFVFSELVSAVPMMQCEADT</sequence>
<keyword evidence="1" id="KW-0732">Signal</keyword>
<reference evidence="2 3" key="1">
    <citation type="submission" date="2021-08" db="EMBL/GenBank/DDBJ databases">
        <title>Comparative Genomics Analysis of the Genus Qipengyuania Reveals Extensive Genetic Diversity and Metabolic Versatility, Including the Description of Fifteen Novel Species.</title>
        <authorList>
            <person name="Liu Y."/>
        </authorList>
    </citation>
    <scope>NUCLEOTIDE SEQUENCE [LARGE SCALE GENOMIC DNA]</scope>
    <source>
        <strain evidence="2 3">1XM2-8</strain>
    </source>
</reference>
<evidence type="ECO:0000313" key="2">
    <source>
        <dbReference type="EMBL" id="QZD87244.1"/>
    </source>
</evidence>
<accession>A0ABX8ZGH1</accession>
<proteinExistence type="predicted"/>
<dbReference type="Proteomes" id="UP000824280">
    <property type="component" value="Chromosome"/>
</dbReference>
<name>A0ABX8ZGH1_9SPHN</name>
<protein>
    <submittedName>
        <fullName evidence="2">Uncharacterized protein</fullName>
    </submittedName>
</protein>
<organism evidence="2 3">
    <name type="scientific">Qipengyuania psychrotolerans</name>
    <dbReference type="NCBI Taxonomy" id="2867238"/>
    <lineage>
        <taxon>Bacteria</taxon>
        <taxon>Pseudomonadati</taxon>
        <taxon>Pseudomonadota</taxon>
        <taxon>Alphaproteobacteria</taxon>
        <taxon>Sphingomonadales</taxon>
        <taxon>Erythrobacteraceae</taxon>
        <taxon>Qipengyuania</taxon>
    </lineage>
</organism>
<keyword evidence="3" id="KW-1185">Reference proteome</keyword>
<evidence type="ECO:0000313" key="3">
    <source>
        <dbReference type="Proteomes" id="UP000824280"/>
    </source>
</evidence>